<evidence type="ECO:0000313" key="2">
    <source>
        <dbReference type="EMBL" id="MPM51312.1"/>
    </source>
</evidence>
<comment type="caution">
    <text evidence="2">The sequence shown here is derived from an EMBL/GenBank/DDBJ whole genome shotgun (WGS) entry which is preliminary data.</text>
</comment>
<reference evidence="2" key="1">
    <citation type="submission" date="2019-08" db="EMBL/GenBank/DDBJ databases">
        <authorList>
            <person name="Kucharzyk K."/>
            <person name="Murdoch R.W."/>
            <person name="Higgins S."/>
            <person name="Loffler F."/>
        </authorList>
    </citation>
    <scope>NUCLEOTIDE SEQUENCE</scope>
</reference>
<evidence type="ECO:0000259" key="1">
    <source>
        <dbReference type="PROSITE" id="PS51707"/>
    </source>
</evidence>
<dbReference type="PANTHER" id="PTHR21028:SF2">
    <property type="entry name" value="CYTH DOMAIN-CONTAINING PROTEIN"/>
    <property type="match status" value="1"/>
</dbReference>
<protein>
    <recommendedName>
        <fullName evidence="1">CYTH domain-containing protein</fullName>
    </recommendedName>
</protein>
<dbReference type="PROSITE" id="PS51707">
    <property type="entry name" value="CYTH"/>
    <property type="match status" value="1"/>
</dbReference>
<dbReference type="AlphaFoldDB" id="A0A645ADM5"/>
<dbReference type="Gene3D" id="2.40.320.10">
    <property type="entry name" value="Hypothetical Protein Pfu-838710-001"/>
    <property type="match status" value="1"/>
</dbReference>
<name>A0A645ADM5_9ZZZZ</name>
<gene>
    <name evidence="2" type="ORF">SDC9_98060</name>
</gene>
<sequence>MAMEVELKAHVQDWQLLKERIEHQKGIEGPVYELKDDIYYCRKGEDALFRLRLEQKGPSFSELAGQVVFTRKYKQLKEGIEVNEELEFCSEAHEAEAADAFFLSLGFEHYTRKTKKGYFYALQVDANLPPLHLELVEVISLGWFLEMEFVLEDDKKVPLARTFLRTMLAQLGVSEQAIESRYYMHLLKNQTTG</sequence>
<dbReference type="Pfam" id="PF01928">
    <property type="entry name" value="CYTH"/>
    <property type="match status" value="1"/>
</dbReference>
<dbReference type="SUPFAM" id="SSF55154">
    <property type="entry name" value="CYTH-like phosphatases"/>
    <property type="match status" value="1"/>
</dbReference>
<organism evidence="2">
    <name type="scientific">bioreactor metagenome</name>
    <dbReference type="NCBI Taxonomy" id="1076179"/>
    <lineage>
        <taxon>unclassified sequences</taxon>
        <taxon>metagenomes</taxon>
        <taxon>ecological metagenomes</taxon>
    </lineage>
</organism>
<dbReference type="PANTHER" id="PTHR21028">
    <property type="entry name" value="SI:CH211-156B7.4"/>
    <property type="match status" value="1"/>
</dbReference>
<proteinExistence type="predicted"/>
<dbReference type="InterPro" id="IPR033469">
    <property type="entry name" value="CYTH-like_dom_sf"/>
</dbReference>
<feature type="domain" description="CYTH" evidence="1">
    <location>
        <begin position="2"/>
        <end position="189"/>
    </location>
</feature>
<dbReference type="InterPro" id="IPR008173">
    <property type="entry name" value="Adenylyl_cyclase_CyaB"/>
</dbReference>
<dbReference type="InterPro" id="IPR023577">
    <property type="entry name" value="CYTH_domain"/>
</dbReference>
<dbReference type="EMBL" id="VSSQ01013357">
    <property type="protein sequence ID" value="MPM51312.1"/>
    <property type="molecule type" value="Genomic_DNA"/>
</dbReference>
<accession>A0A645ADM5</accession>